<evidence type="ECO:0000313" key="1">
    <source>
        <dbReference type="EMBL" id="ABV41542.1"/>
    </source>
</evidence>
<dbReference type="eggNOG" id="ENOG50337SF">
    <property type="taxonomic scope" value="Bacteria"/>
</dbReference>
<dbReference type="KEGG" id="spe:Spro_2441"/>
<name>A8GEK2_SERP5</name>
<accession>A8GEK2</accession>
<reference evidence="1" key="1">
    <citation type="submission" date="2007-09" db="EMBL/GenBank/DDBJ databases">
        <title>Complete sequence of chromosome of Serratia proteamaculans 568.</title>
        <authorList>
            <consortium name="US DOE Joint Genome Institute"/>
            <person name="Copeland A."/>
            <person name="Lucas S."/>
            <person name="Lapidus A."/>
            <person name="Barry K."/>
            <person name="Glavina del Rio T."/>
            <person name="Dalin E."/>
            <person name="Tice H."/>
            <person name="Pitluck S."/>
            <person name="Chain P."/>
            <person name="Malfatti S."/>
            <person name="Shin M."/>
            <person name="Vergez L."/>
            <person name="Schmutz J."/>
            <person name="Larimer F."/>
            <person name="Land M."/>
            <person name="Hauser L."/>
            <person name="Kyrpides N."/>
            <person name="Kim E."/>
            <person name="Taghavi S."/>
            <person name="Newman L."/>
            <person name="Vangronsveld J."/>
            <person name="van der Lelie D."/>
            <person name="Richardson P."/>
        </authorList>
    </citation>
    <scope>NUCLEOTIDE SEQUENCE [LARGE SCALE GENOMIC DNA]</scope>
    <source>
        <strain evidence="1">568</strain>
    </source>
</reference>
<dbReference type="STRING" id="399741.Spro_2441"/>
<gene>
    <name evidence="1" type="ordered locus">Spro_2441</name>
</gene>
<dbReference type="HOGENOM" id="CLU_2702749_0_0_6"/>
<protein>
    <submittedName>
        <fullName evidence="1">Uncharacterized protein</fullName>
    </submittedName>
</protein>
<dbReference type="AlphaFoldDB" id="A8GEK2"/>
<proteinExistence type="predicted"/>
<sequence length="79" mass="9177">MKMDVSIKRELSSISLNYRKVVGASVPVLTIDFYNEKNERYTLRYNLPPDTPERTERRVSLLLHLLSKQKPLEIDNATA</sequence>
<dbReference type="EMBL" id="CP000826">
    <property type="protein sequence ID" value="ABV41542.1"/>
    <property type="molecule type" value="Genomic_DNA"/>
</dbReference>
<organism evidence="1">
    <name type="scientific">Serratia proteamaculans (strain 568)</name>
    <dbReference type="NCBI Taxonomy" id="399741"/>
    <lineage>
        <taxon>Bacteria</taxon>
        <taxon>Pseudomonadati</taxon>
        <taxon>Pseudomonadota</taxon>
        <taxon>Gammaproteobacteria</taxon>
        <taxon>Enterobacterales</taxon>
        <taxon>Yersiniaceae</taxon>
        <taxon>Serratia</taxon>
    </lineage>
</organism>